<feature type="transmembrane region" description="Helical" evidence="2">
    <location>
        <begin position="34"/>
        <end position="56"/>
    </location>
</feature>
<gene>
    <name evidence="3" type="ORF">WMO13_10255</name>
</gene>
<feature type="transmembrane region" description="Helical" evidence="2">
    <location>
        <begin position="198"/>
        <end position="220"/>
    </location>
</feature>
<feature type="compositionally biased region" description="Basic and acidic residues" evidence="1">
    <location>
        <begin position="292"/>
        <end position="302"/>
    </location>
</feature>
<feature type="transmembrane region" description="Helical" evidence="2">
    <location>
        <begin position="7"/>
        <end position="28"/>
    </location>
</feature>
<organism evidence="3 4">
    <name type="scientific">Ignatzschineria larvae DSM 13226</name>
    <dbReference type="NCBI Taxonomy" id="1111732"/>
    <lineage>
        <taxon>Bacteria</taxon>
        <taxon>Pseudomonadati</taxon>
        <taxon>Pseudomonadota</taxon>
        <taxon>Gammaproteobacteria</taxon>
        <taxon>Cardiobacteriales</taxon>
        <taxon>Ignatzschineriaceae</taxon>
        <taxon>Ignatzschineria</taxon>
    </lineage>
</organism>
<dbReference type="Pfam" id="PF11299">
    <property type="entry name" value="DUF3100"/>
    <property type="match status" value="1"/>
</dbReference>
<keyword evidence="2" id="KW-1133">Transmembrane helix</keyword>
<keyword evidence="2" id="KW-0812">Transmembrane</keyword>
<feature type="transmembrane region" description="Helical" evidence="2">
    <location>
        <begin position="165"/>
        <end position="186"/>
    </location>
</feature>
<feature type="region of interest" description="Disordered" evidence="1">
    <location>
        <begin position="290"/>
        <end position="324"/>
    </location>
</feature>
<reference evidence="3 4" key="1">
    <citation type="submission" date="2024-03" db="EMBL/GenBank/DDBJ databases">
        <title>Complete Genome Sequence and Annotation of Ignatzschineria larvae DSM 13226.</title>
        <authorList>
            <person name="Cantrell E."/>
            <person name="Burcham Z.M."/>
        </authorList>
    </citation>
    <scope>NUCLEOTIDE SEQUENCE [LARGE SCALE GENOMIC DNA]</scope>
    <source>
        <strain evidence="3 4">DSM 13226</strain>
    </source>
</reference>
<feature type="transmembrane region" description="Helical" evidence="2">
    <location>
        <begin position="104"/>
        <end position="130"/>
    </location>
</feature>
<keyword evidence="4" id="KW-1185">Reference proteome</keyword>
<name>A0ABZ3BZD0_9GAMM</name>
<accession>A0ABZ3BZD0</accession>
<keyword evidence="2" id="KW-0472">Membrane</keyword>
<evidence type="ECO:0000256" key="2">
    <source>
        <dbReference type="SAM" id="Phobius"/>
    </source>
</evidence>
<evidence type="ECO:0000313" key="3">
    <source>
        <dbReference type="EMBL" id="WZW87729.1"/>
    </source>
</evidence>
<sequence>MERSSIQIFWISIVTMLLLIFVSQYVIGKQEINLGVAVIPILPMLFAVIIGMVLSASFTRKKIAWWGKIFTKKEEDFCGKMVGFSLLVLGTQYAGMIVPNLKMIFSVGIPLFLQELGNLLPIFIAVPLAVKFGFGRRAIGACSSISREPSIAVIQGKFGTGSQEYIGVLAIYLCGSVIGTLWFSILGSLAPLTGLSPLALAAGSGVGSGSMLSAASGALISGLDETMAQQVLSIAAASNLLSSVLGALSLTFLGLPLAEMMYRIFNKNQDQAPPSAPATATLIETEQVLEANLREEGLEEQKIAPPDASSQTETDQSAKDREKQ</sequence>
<dbReference type="EMBL" id="CP150637">
    <property type="protein sequence ID" value="WZW87729.1"/>
    <property type="molecule type" value="Genomic_DNA"/>
</dbReference>
<dbReference type="Proteomes" id="UP001449178">
    <property type="component" value="Chromosome"/>
</dbReference>
<protein>
    <submittedName>
        <fullName evidence="3">DUF3100 domain-containing protein</fullName>
    </submittedName>
</protein>
<proteinExistence type="predicted"/>
<dbReference type="InterPro" id="IPR021450">
    <property type="entry name" value="DUF3100"/>
</dbReference>
<evidence type="ECO:0000256" key="1">
    <source>
        <dbReference type="SAM" id="MobiDB-lite"/>
    </source>
</evidence>
<feature type="transmembrane region" description="Helical" evidence="2">
    <location>
        <begin position="232"/>
        <end position="255"/>
    </location>
</feature>
<feature type="transmembrane region" description="Helical" evidence="2">
    <location>
        <begin position="77"/>
        <end position="98"/>
    </location>
</feature>
<evidence type="ECO:0000313" key="4">
    <source>
        <dbReference type="Proteomes" id="UP001449178"/>
    </source>
</evidence>